<sequence>MRDEPINPKTTSGRVGYDSVTSRPRISSDPTSPDISNDSTSSFEQDTSMLQNINEFLNFSSAVEENKTSTPSLSPSSSKTSIIPTRSNTKPRPNQSSRNHSIQHNENIPPTKTFNPRSLPIIQRSQKKLHNLLNTNELLRNRITFLKANLNQTALLKTTSQITQKDFENKLKNSTGDKKIRVILLSQRIPTDNTPEERDPNFSMVIKGVPNDITLDDLEEAIESLNFPIIKCWRITFRATNQPTTLIRVITDSETHYSNSLNLGISFFGMNY</sequence>
<dbReference type="Proteomes" id="UP001153737">
    <property type="component" value="Chromosome 6"/>
</dbReference>
<evidence type="ECO:0000256" key="2">
    <source>
        <dbReference type="SAM" id="MobiDB-lite"/>
    </source>
</evidence>
<name>A0A9N9SK73_PHACE</name>
<gene>
    <name evidence="3" type="ORF">PHAECO_LOCUS10477</name>
</gene>
<evidence type="ECO:0000313" key="4">
    <source>
        <dbReference type="Proteomes" id="UP001153737"/>
    </source>
</evidence>
<reference evidence="3" key="2">
    <citation type="submission" date="2022-10" db="EMBL/GenBank/DDBJ databases">
        <authorList>
            <consortium name="ENA_rothamsted_submissions"/>
            <consortium name="culmorum"/>
            <person name="King R."/>
        </authorList>
    </citation>
    <scope>NUCLEOTIDE SEQUENCE</scope>
</reference>
<dbReference type="AlphaFoldDB" id="A0A9N9SK73"/>
<protein>
    <submittedName>
        <fullName evidence="3">Uncharacterized protein</fullName>
    </submittedName>
</protein>
<feature type="region of interest" description="Disordered" evidence="2">
    <location>
        <begin position="1"/>
        <end position="44"/>
    </location>
</feature>
<feature type="compositionally biased region" description="Low complexity" evidence="2">
    <location>
        <begin position="68"/>
        <end position="87"/>
    </location>
</feature>
<reference evidence="3" key="1">
    <citation type="submission" date="2022-01" db="EMBL/GenBank/DDBJ databases">
        <authorList>
            <person name="King R."/>
        </authorList>
    </citation>
    <scope>NUCLEOTIDE SEQUENCE</scope>
</reference>
<organism evidence="3 4">
    <name type="scientific">Phaedon cochleariae</name>
    <name type="common">Mustard beetle</name>
    <dbReference type="NCBI Taxonomy" id="80249"/>
    <lineage>
        <taxon>Eukaryota</taxon>
        <taxon>Metazoa</taxon>
        <taxon>Ecdysozoa</taxon>
        <taxon>Arthropoda</taxon>
        <taxon>Hexapoda</taxon>
        <taxon>Insecta</taxon>
        <taxon>Pterygota</taxon>
        <taxon>Neoptera</taxon>
        <taxon>Endopterygota</taxon>
        <taxon>Coleoptera</taxon>
        <taxon>Polyphaga</taxon>
        <taxon>Cucujiformia</taxon>
        <taxon>Chrysomeloidea</taxon>
        <taxon>Chrysomelidae</taxon>
        <taxon>Chrysomelinae</taxon>
        <taxon>Chrysomelini</taxon>
        <taxon>Phaedon</taxon>
    </lineage>
</organism>
<evidence type="ECO:0000313" key="3">
    <source>
        <dbReference type="EMBL" id="CAG9822784.1"/>
    </source>
</evidence>
<keyword evidence="1" id="KW-0175">Coiled coil</keyword>
<proteinExistence type="predicted"/>
<feature type="compositionally biased region" description="Polar residues" evidence="2">
    <location>
        <begin position="8"/>
        <end position="44"/>
    </location>
</feature>
<dbReference type="EMBL" id="OU896712">
    <property type="protein sequence ID" value="CAG9822784.1"/>
    <property type="molecule type" value="Genomic_DNA"/>
</dbReference>
<feature type="coiled-coil region" evidence="1">
    <location>
        <begin position="122"/>
        <end position="149"/>
    </location>
</feature>
<evidence type="ECO:0000256" key="1">
    <source>
        <dbReference type="SAM" id="Coils"/>
    </source>
</evidence>
<keyword evidence="4" id="KW-1185">Reference proteome</keyword>
<dbReference type="OrthoDB" id="6780769at2759"/>
<feature type="compositionally biased region" description="Polar residues" evidence="2">
    <location>
        <begin position="88"/>
        <end position="116"/>
    </location>
</feature>
<feature type="region of interest" description="Disordered" evidence="2">
    <location>
        <begin position="66"/>
        <end position="117"/>
    </location>
</feature>
<accession>A0A9N9SK73</accession>